<keyword evidence="3" id="KW-0378">Hydrolase</keyword>
<dbReference type="GO" id="GO:0004519">
    <property type="term" value="F:endonuclease activity"/>
    <property type="evidence" value="ECO:0007669"/>
    <property type="project" value="UniProtKB-KW"/>
</dbReference>
<dbReference type="Gene3D" id="3.90.1570.10">
    <property type="entry name" value="tt1808, chain A"/>
    <property type="match status" value="1"/>
</dbReference>
<protein>
    <submittedName>
        <fullName evidence="3">Uma2 family endonuclease</fullName>
    </submittedName>
</protein>
<dbReference type="PANTHER" id="PTHR34107">
    <property type="entry name" value="SLL0198 PROTEIN-RELATED"/>
    <property type="match status" value="1"/>
</dbReference>
<dbReference type="Pfam" id="PF05685">
    <property type="entry name" value="Uma2"/>
    <property type="match status" value="1"/>
</dbReference>
<keyword evidence="4" id="KW-1185">Reference proteome</keyword>
<reference evidence="3 4" key="1">
    <citation type="submission" date="2020-08" db="EMBL/GenBank/DDBJ databases">
        <title>Genomic Encyclopedia of Type Strains, Phase IV (KMG-IV): sequencing the most valuable type-strain genomes for metagenomic binning, comparative biology and taxonomic classification.</title>
        <authorList>
            <person name="Goeker M."/>
        </authorList>
    </citation>
    <scope>NUCLEOTIDE SEQUENCE [LARGE SCALE GENOMIC DNA]</scope>
    <source>
        <strain evidence="3 4">DSM 23562</strain>
    </source>
</reference>
<dbReference type="InterPro" id="IPR011335">
    <property type="entry name" value="Restrct_endonuc-II-like"/>
</dbReference>
<organism evidence="3 4">
    <name type="scientific">Armatimonas rosea</name>
    <dbReference type="NCBI Taxonomy" id="685828"/>
    <lineage>
        <taxon>Bacteria</taxon>
        <taxon>Bacillati</taxon>
        <taxon>Armatimonadota</taxon>
        <taxon>Armatimonadia</taxon>
        <taxon>Armatimonadales</taxon>
        <taxon>Armatimonadaceae</taxon>
        <taxon>Armatimonas</taxon>
    </lineage>
</organism>
<keyword evidence="3" id="KW-0255">Endonuclease</keyword>
<dbReference type="EMBL" id="JACHGW010000002">
    <property type="protein sequence ID" value="MBB6050080.1"/>
    <property type="molecule type" value="Genomic_DNA"/>
</dbReference>
<name>A0A7W9SPH8_ARMRO</name>
<dbReference type="InterPro" id="IPR008538">
    <property type="entry name" value="Uma2"/>
</dbReference>
<evidence type="ECO:0000256" key="1">
    <source>
        <dbReference type="SAM" id="MobiDB-lite"/>
    </source>
</evidence>
<dbReference type="AlphaFoldDB" id="A0A7W9SPH8"/>
<proteinExistence type="predicted"/>
<feature type="domain" description="Putative restriction endonuclease" evidence="2">
    <location>
        <begin position="15"/>
        <end position="184"/>
    </location>
</feature>
<dbReference type="RefSeq" id="WP_184194338.1">
    <property type="nucleotide sequence ID" value="NZ_JACHGW010000002.1"/>
</dbReference>
<keyword evidence="3" id="KW-0540">Nuclease</keyword>
<feature type="region of interest" description="Disordered" evidence="1">
    <location>
        <begin position="158"/>
        <end position="182"/>
    </location>
</feature>
<accession>A0A7W9SPH8</accession>
<evidence type="ECO:0000259" key="2">
    <source>
        <dbReference type="Pfam" id="PF05685"/>
    </source>
</evidence>
<comment type="caution">
    <text evidence="3">The sequence shown here is derived from an EMBL/GenBank/DDBJ whole genome shotgun (WGS) entry which is preliminary data.</text>
</comment>
<evidence type="ECO:0000313" key="3">
    <source>
        <dbReference type="EMBL" id="MBB6050080.1"/>
    </source>
</evidence>
<dbReference type="PANTHER" id="PTHR34107:SF1">
    <property type="entry name" value="SLL0198 PROTEIN"/>
    <property type="match status" value="1"/>
</dbReference>
<dbReference type="SUPFAM" id="SSF52980">
    <property type="entry name" value="Restriction endonuclease-like"/>
    <property type="match status" value="1"/>
</dbReference>
<evidence type="ECO:0000313" key="4">
    <source>
        <dbReference type="Proteomes" id="UP000520814"/>
    </source>
</evidence>
<dbReference type="Proteomes" id="UP000520814">
    <property type="component" value="Unassembled WGS sequence"/>
</dbReference>
<dbReference type="InterPro" id="IPR012296">
    <property type="entry name" value="Nuclease_put_TT1808"/>
</dbReference>
<dbReference type="CDD" id="cd06260">
    <property type="entry name" value="DUF820-like"/>
    <property type="match status" value="1"/>
</dbReference>
<sequence length="190" mass="20645">MALPALQELEATLDDLCRYSGKAELLYGQVVPLMPTGRAPSFAALEIAVSLRLHVRGTGLPGVTVADNAGFVVDLPHRRSFSPDAAYYEGPNSGMKFYEGAPRFAAEVRSENDYGVIAEHELEQKRHDYFAAGCLVVWDVDLLGEEVIVRKYTPASGATTPEATFTRGENADAEPAVPGWTMPVDDLFEP</sequence>
<gene>
    <name evidence="3" type="ORF">HNQ39_001871</name>
</gene>